<sequence>MASRTGKRLPQTPDTCISTKKVKRNNTCDAAKLVTDVCERCRDIPWHKYLARPRQSAGTIIAPITETHEQLRTSPCPVCRGLASIQPALLDPAECFLRRFHAQQAFGCKHSKRTRKTVFLSSAVVGVAARTKKPMVGPEAYLRALGLGRSWRIGLISISSCINQNDPQEQHIRINQMDRVYSSSQLTIIAPAGEDVTHGLPGASQGRHTQQFQASAGDLSLLQIFPHASNALLSSEWATRAWTFQEGYLSKRRLIFTDCRVSFVCTEAYFAESVQRPNNGRTDPDVRLGW</sequence>
<proteinExistence type="predicted"/>
<dbReference type="PANTHER" id="PTHR33112">
    <property type="entry name" value="DOMAIN PROTEIN, PUTATIVE-RELATED"/>
    <property type="match status" value="1"/>
</dbReference>
<name>A0AAE0P7L0_9PEZI</name>
<evidence type="ECO:0000259" key="1">
    <source>
        <dbReference type="Pfam" id="PF06985"/>
    </source>
</evidence>
<reference evidence="2" key="1">
    <citation type="journal article" date="2023" name="Mol. Phylogenet. Evol.">
        <title>Genome-scale phylogeny and comparative genomics of the fungal order Sordariales.</title>
        <authorList>
            <person name="Hensen N."/>
            <person name="Bonometti L."/>
            <person name="Westerberg I."/>
            <person name="Brannstrom I.O."/>
            <person name="Guillou S."/>
            <person name="Cros-Aarteil S."/>
            <person name="Calhoun S."/>
            <person name="Haridas S."/>
            <person name="Kuo A."/>
            <person name="Mondo S."/>
            <person name="Pangilinan J."/>
            <person name="Riley R."/>
            <person name="LaButti K."/>
            <person name="Andreopoulos B."/>
            <person name="Lipzen A."/>
            <person name="Chen C."/>
            <person name="Yan M."/>
            <person name="Daum C."/>
            <person name="Ng V."/>
            <person name="Clum A."/>
            <person name="Steindorff A."/>
            <person name="Ohm R.A."/>
            <person name="Martin F."/>
            <person name="Silar P."/>
            <person name="Natvig D.O."/>
            <person name="Lalanne C."/>
            <person name="Gautier V."/>
            <person name="Ament-Velasquez S.L."/>
            <person name="Kruys A."/>
            <person name="Hutchinson M.I."/>
            <person name="Powell A.J."/>
            <person name="Barry K."/>
            <person name="Miller A.N."/>
            <person name="Grigoriev I.V."/>
            <person name="Debuchy R."/>
            <person name="Gladieux P."/>
            <person name="Hiltunen Thoren M."/>
            <person name="Johannesson H."/>
        </authorList>
    </citation>
    <scope>NUCLEOTIDE SEQUENCE</scope>
    <source>
        <strain evidence="2">CBS 232.78</strain>
    </source>
</reference>
<protein>
    <recommendedName>
        <fullName evidence="1">Heterokaryon incompatibility domain-containing protein</fullName>
    </recommendedName>
</protein>
<dbReference type="Pfam" id="PF06985">
    <property type="entry name" value="HET"/>
    <property type="match status" value="1"/>
</dbReference>
<dbReference type="PANTHER" id="PTHR33112:SF1">
    <property type="entry name" value="HETEROKARYON INCOMPATIBILITY DOMAIN-CONTAINING PROTEIN"/>
    <property type="match status" value="1"/>
</dbReference>
<dbReference type="Proteomes" id="UP001285441">
    <property type="component" value="Unassembled WGS sequence"/>
</dbReference>
<keyword evidence="3" id="KW-1185">Reference proteome</keyword>
<feature type="domain" description="Heterokaryon incompatibility" evidence="1">
    <location>
        <begin position="160"/>
        <end position="246"/>
    </location>
</feature>
<accession>A0AAE0P7L0</accession>
<gene>
    <name evidence="2" type="ORF">B0H63DRAFT_58154</name>
</gene>
<organism evidence="2 3">
    <name type="scientific">Podospora didyma</name>
    <dbReference type="NCBI Taxonomy" id="330526"/>
    <lineage>
        <taxon>Eukaryota</taxon>
        <taxon>Fungi</taxon>
        <taxon>Dikarya</taxon>
        <taxon>Ascomycota</taxon>
        <taxon>Pezizomycotina</taxon>
        <taxon>Sordariomycetes</taxon>
        <taxon>Sordariomycetidae</taxon>
        <taxon>Sordariales</taxon>
        <taxon>Podosporaceae</taxon>
        <taxon>Podospora</taxon>
    </lineage>
</organism>
<comment type="caution">
    <text evidence="2">The sequence shown here is derived from an EMBL/GenBank/DDBJ whole genome shotgun (WGS) entry which is preliminary data.</text>
</comment>
<evidence type="ECO:0000313" key="2">
    <source>
        <dbReference type="EMBL" id="KAK3394799.1"/>
    </source>
</evidence>
<dbReference type="EMBL" id="JAULSW010000001">
    <property type="protein sequence ID" value="KAK3394799.1"/>
    <property type="molecule type" value="Genomic_DNA"/>
</dbReference>
<evidence type="ECO:0000313" key="3">
    <source>
        <dbReference type="Proteomes" id="UP001285441"/>
    </source>
</evidence>
<dbReference type="AlphaFoldDB" id="A0AAE0P7L0"/>
<reference evidence="2" key="2">
    <citation type="submission" date="2023-06" db="EMBL/GenBank/DDBJ databases">
        <authorList>
            <consortium name="Lawrence Berkeley National Laboratory"/>
            <person name="Haridas S."/>
            <person name="Hensen N."/>
            <person name="Bonometti L."/>
            <person name="Westerberg I."/>
            <person name="Brannstrom I.O."/>
            <person name="Guillou S."/>
            <person name="Cros-Aarteil S."/>
            <person name="Calhoun S."/>
            <person name="Kuo A."/>
            <person name="Mondo S."/>
            <person name="Pangilinan J."/>
            <person name="Riley R."/>
            <person name="LaButti K."/>
            <person name="Andreopoulos B."/>
            <person name="Lipzen A."/>
            <person name="Chen C."/>
            <person name="Yanf M."/>
            <person name="Daum C."/>
            <person name="Ng V."/>
            <person name="Clum A."/>
            <person name="Steindorff A."/>
            <person name="Ohm R."/>
            <person name="Martin F."/>
            <person name="Silar P."/>
            <person name="Natvig D."/>
            <person name="Lalanne C."/>
            <person name="Gautier V."/>
            <person name="Ament-velasquez S.L."/>
            <person name="Kruys A."/>
            <person name="Hutchinson M.I."/>
            <person name="Powell A.J."/>
            <person name="Barry K."/>
            <person name="Miller A.N."/>
            <person name="Grigoriev I.V."/>
            <person name="Debuchy R."/>
            <person name="Gladieux P."/>
            <person name="Thoren M.H."/>
            <person name="Johannesson H."/>
        </authorList>
    </citation>
    <scope>NUCLEOTIDE SEQUENCE</scope>
    <source>
        <strain evidence="2">CBS 232.78</strain>
    </source>
</reference>
<dbReference type="InterPro" id="IPR010730">
    <property type="entry name" value="HET"/>
</dbReference>